<evidence type="ECO:0000256" key="1">
    <source>
        <dbReference type="SAM" id="MobiDB-lite"/>
    </source>
</evidence>
<reference evidence="2" key="1">
    <citation type="submission" date="2018-11" db="EMBL/GenBank/DDBJ databases">
        <authorList>
            <consortium name="Pathogen Informatics"/>
        </authorList>
    </citation>
    <scope>NUCLEOTIDE SEQUENCE</scope>
</reference>
<accession>A0A448X0Z4</accession>
<dbReference type="Proteomes" id="UP000784294">
    <property type="component" value="Unassembled WGS sequence"/>
</dbReference>
<feature type="region of interest" description="Disordered" evidence="1">
    <location>
        <begin position="1"/>
        <end position="70"/>
    </location>
</feature>
<feature type="compositionally biased region" description="Basic and acidic residues" evidence="1">
    <location>
        <begin position="18"/>
        <end position="27"/>
    </location>
</feature>
<name>A0A448X0Z4_9PLAT</name>
<evidence type="ECO:0000313" key="2">
    <source>
        <dbReference type="EMBL" id="VEL25125.1"/>
    </source>
</evidence>
<organism evidence="2 3">
    <name type="scientific">Protopolystoma xenopodis</name>
    <dbReference type="NCBI Taxonomy" id="117903"/>
    <lineage>
        <taxon>Eukaryota</taxon>
        <taxon>Metazoa</taxon>
        <taxon>Spiralia</taxon>
        <taxon>Lophotrochozoa</taxon>
        <taxon>Platyhelminthes</taxon>
        <taxon>Monogenea</taxon>
        <taxon>Polyopisthocotylea</taxon>
        <taxon>Polystomatidea</taxon>
        <taxon>Polystomatidae</taxon>
        <taxon>Protopolystoma</taxon>
    </lineage>
</organism>
<comment type="caution">
    <text evidence="2">The sequence shown here is derived from an EMBL/GenBank/DDBJ whole genome shotgun (WGS) entry which is preliminary data.</text>
</comment>
<evidence type="ECO:0000313" key="3">
    <source>
        <dbReference type="Proteomes" id="UP000784294"/>
    </source>
</evidence>
<proteinExistence type="predicted"/>
<keyword evidence="3" id="KW-1185">Reference proteome</keyword>
<gene>
    <name evidence="2" type="ORF">PXEA_LOCUS18565</name>
</gene>
<sequence>MVEQNEHLRASTLGGRSQDFEHKKTEESCIVLRPSTDSSKDSSKSLESHHHLEAESASRPGPEEPLQSRGLNGWIAEFHLSHNVYPK</sequence>
<dbReference type="EMBL" id="CAAALY010071814">
    <property type="protein sequence ID" value="VEL25125.1"/>
    <property type="molecule type" value="Genomic_DNA"/>
</dbReference>
<feature type="compositionally biased region" description="Basic and acidic residues" evidence="1">
    <location>
        <begin position="38"/>
        <end position="56"/>
    </location>
</feature>
<protein>
    <submittedName>
        <fullName evidence="2">Uncharacterized protein</fullName>
    </submittedName>
</protein>
<dbReference type="AlphaFoldDB" id="A0A448X0Z4"/>